<evidence type="ECO:0000256" key="1">
    <source>
        <dbReference type="SAM" id="MobiDB-lite"/>
    </source>
</evidence>
<feature type="region of interest" description="Disordered" evidence="1">
    <location>
        <begin position="24"/>
        <end position="78"/>
    </location>
</feature>
<evidence type="ECO:0000313" key="3">
    <source>
        <dbReference type="Proteomes" id="UP000219338"/>
    </source>
</evidence>
<keyword evidence="3" id="KW-1185">Reference proteome</keyword>
<evidence type="ECO:0000313" key="2">
    <source>
        <dbReference type="EMBL" id="SJL17689.1"/>
    </source>
</evidence>
<gene>
    <name evidence="2" type="ORF">ARMOST_21249</name>
</gene>
<dbReference type="Proteomes" id="UP000219338">
    <property type="component" value="Unassembled WGS sequence"/>
</dbReference>
<dbReference type="AlphaFoldDB" id="A0A284S9L7"/>
<sequence length="78" mass="8478">MMSMMTQVVGKRHVGHAIRTVATSTATVRLAGRPSGPIAGGTSRPKPPIKPPTRPKPTWLKRRGDQDDDPGLRPWALE</sequence>
<feature type="compositionally biased region" description="Pro residues" evidence="1">
    <location>
        <begin position="45"/>
        <end position="55"/>
    </location>
</feature>
<organism evidence="2 3">
    <name type="scientific">Armillaria ostoyae</name>
    <name type="common">Armillaria root rot fungus</name>
    <dbReference type="NCBI Taxonomy" id="47428"/>
    <lineage>
        <taxon>Eukaryota</taxon>
        <taxon>Fungi</taxon>
        <taxon>Dikarya</taxon>
        <taxon>Basidiomycota</taxon>
        <taxon>Agaricomycotina</taxon>
        <taxon>Agaricomycetes</taxon>
        <taxon>Agaricomycetidae</taxon>
        <taxon>Agaricales</taxon>
        <taxon>Marasmiineae</taxon>
        <taxon>Physalacriaceae</taxon>
        <taxon>Armillaria</taxon>
    </lineage>
</organism>
<protein>
    <submittedName>
        <fullName evidence="2">Uncharacterized protein</fullName>
    </submittedName>
</protein>
<name>A0A284S9L7_ARMOS</name>
<accession>A0A284S9L7</accession>
<dbReference type="EMBL" id="FUEG01000047">
    <property type="protein sequence ID" value="SJL17689.1"/>
    <property type="molecule type" value="Genomic_DNA"/>
</dbReference>
<reference evidence="3" key="1">
    <citation type="journal article" date="2017" name="Nat. Ecol. Evol.">
        <title>Genome expansion and lineage-specific genetic innovations in the forest pathogenic fungi Armillaria.</title>
        <authorList>
            <person name="Sipos G."/>
            <person name="Prasanna A.N."/>
            <person name="Walter M.C."/>
            <person name="O'Connor E."/>
            <person name="Balint B."/>
            <person name="Krizsan K."/>
            <person name="Kiss B."/>
            <person name="Hess J."/>
            <person name="Varga T."/>
            <person name="Slot J."/>
            <person name="Riley R."/>
            <person name="Boka B."/>
            <person name="Rigling D."/>
            <person name="Barry K."/>
            <person name="Lee J."/>
            <person name="Mihaltcheva S."/>
            <person name="LaButti K."/>
            <person name="Lipzen A."/>
            <person name="Waldron R."/>
            <person name="Moloney N.M."/>
            <person name="Sperisen C."/>
            <person name="Kredics L."/>
            <person name="Vagvoelgyi C."/>
            <person name="Patrignani A."/>
            <person name="Fitzpatrick D."/>
            <person name="Nagy I."/>
            <person name="Doyle S."/>
            <person name="Anderson J.B."/>
            <person name="Grigoriev I.V."/>
            <person name="Gueldener U."/>
            <person name="Muensterkoetter M."/>
            <person name="Nagy L.G."/>
        </authorList>
    </citation>
    <scope>NUCLEOTIDE SEQUENCE [LARGE SCALE GENOMIC DNA]</scope>
    <source>
        <strain evidence="3">C18/9</strain>
    </source>
</reference>
<proteinExistence type="predicted"/>